<evidence type="ECO:0000313" key="4">
    <source>
        <dbReference type="Proteomes" id="UP001409291"/>
    </source>
</evidence>
<evidence type="ECO:0008006" key="5">
    <source>
        <dbReference type="Google" id="ProtNLM"/>
    </source>
</evidence>
<dbReference type="PROSITE" id="PS51257">
    <property type="entry name" value="PROKAR_LIPOPROTEIN"/>
    <property type="match status" value="1"/>
</dbReference>
<evidence type="ECO:0000256" key="2">
    <source>
        <dbReference type="SAM" id="SignalP"/>
    </source>
</evidence>
<evidence type="ECO:0000256" key="1">
    <source>
        <dbReference type="SAM" id="MobiDB-lite"/>
    </source>
</evidence>
<accession>A0ABV0BVA3</accession>
<sequence length="67" mass="7628">MKAKFAIFLGGLMLLLSVSSCVGYYHDHGHRPQRGHHHGHHKKGHNKHYKKGHNKHHKGNGRNRGGH</sequence>
<feature type="compositionally biased region" description="Basic residues" evidence="1">
    <location>
        <begin position="28"/>
        <end position="67"/>
    </location>
</feature>
<dbReference type="Proteomes" id="UP001409291">
    <property type="component" value="Unassembled WGS sequence"/>
</dbReference>
<organism evidence="3 4">
    <name type="scientific">Sphingobacterium kitahiroshimense</name>
    <dbReference type="NCBI Taxonomy" id="470446"/>
    <lineage>
        <taxon>Bacteria</taxon>
        <taxon>Pseudomonadati</taxon>
        <taxon>Bacteroidota</taxon>
        <taxon>Sphingobacteriia</taxon>
        <taxon>Sphingobacteriales</taxon>
        <taxon>Sphingobacteriaceae</taxon>
        <taxon>Sphingobacterium</taxon>
    </lineage>
</organism>
<dbReference type="RefSeq" id="WP_132771021.1">
    <property type="nucleotide sequence ID" value="NZ_JAOQNK010000001.1"/>
</dbReference>
<protein>
    <recommendedName>
        <fullName evidence="5">Lipoprotein</fullName>
    </recommendedName>
</protein>
<comment type="caution">
    <text evidence="3">The sequence shown here is derived from an EMBL/GenBank/DDBJ whole genome shotgun (WGS) entry which is preliminary data.</text>
</comment>
<gene>
    <name evidence="3" type="ORF">ABE541_14710</name>
</gene>
<feature type="chain" id="PRO_5046081726" description="Lipoprotein" evidence="2">
    <location>
        <begin position="24"/>
        <end position="67"/>
    </location>
</feature>
<feature type="region of interest" description="Disordered" evidence="1">
    <location>
        <begin position="25"/>
        <end position="67"/>
    </location>
</feature>
<proteinExistence type="predicted"/>
<keyword evidence="2" id="KW-0732">Signal</keyword>
<name>A0ABV0BVA3_9SPHI</name>
<reference evidence="3 4" key="1">
    <citation type="submission" date="2024-04" db="EMBL/GenBank/DDBJ databases">
        <title>WGS of bacteria from Torrens River.</title>
        <authorList>
            <person name="Wyrsch E.R."/>
            <person name="Drigo B."/>
        </authorList>
    </citation>
    <scope>NUCLEOTIDE SEQUENCE [LARGE SCALE GENOMIC DNA]</scope>
    <source>
        <strain evidence="3 4">TWI391</strain>
    </source>
</reference>
<feature type="signal peptide" evidence="2">
    <location>
        <begin position="1"/>
        <end position="23"/>
    </location>
</feature>
<dbReference type="EMBL" id="JBDJNQ010000006">
    <property type="protein sequence ID" value="MEN5378512.1"/>
    <property type="molecule type" value="Genomic_DNA"/>
</dbReference>
<evidence type="ECO:0000313" key="3">
    <source>
        <dbReference type="EMBL" id="MEN5378512.1"/>
    </source>
</evidence>
<keyword evidence="4" id="KW-1185">Reference proteome</keyword>